<protein>
    <recommendedName>
        <fullName evidence="5">DUF1499 domain-containing protein</fullName>
    </recommendedName>
</protein>
<keyword evidence="2" id="KW-0812">Transmembrane</keyword>
<keyword evidence="2" id="KW-0472">Membrane</keyword>
<dbReference type="Pfam" id="PF07386">
    <property type="entry name" value="DUF1499"/>
    <property type="match status" value="1"/>
</dbReference>
<dbReference type="RefSeq" id="WP_085772133.1">
    <property type="nucleotide sequence ID" value="NZ_AP027149.1"/>
</dbReference>
<organism evidence="3 4">
    <name type="scientific">Methylocystis bryophila</name>
    <dbReference type="NCBI Taxonomy" id="655015"/>
    <lineage>
        <taxon>Bacteria</taxon>
        <taxon>Pseudomonadati</taxon>
        <taxon>Pseudomonadota</taxon>
        <taxon>Alphaproteobacteria</taxon>
        <taxon>Hyphomicrobiales</taxon>
        <taxon>Methylocystaceae</taxon>
        <taxon>Methylocystis</taxon>
    </lineage>
</organism>
<gene>
    <name evidence="3" type="ORF">B1812_14010</name>
</gene>
<dbReference type="STRING" id="655015.B1812_14010"/>
<name>A0A1W6MWQ0_9HYPH</name>
<feature type="transmembrane region" description="Helical" evidence="2">
    <location>
        <begin position="45"/>
        <end position="71"/>
    </location>
</feature>
<dbReference type="InterPro" id="IPR010865">
    <property type="entry name" value="DUF1499"/>
</dbReference>
<evidence type="ECO:0000313" key="4">
    <source>
        <dbReference type="Proteomes" id="UP000193978"/>
    </source>
</evidence>
<feature type="transmembrane region" description="Helical" evidence="2">
    <location>
        <begin position="78"/>
        <end position="100"/>
    </location>
</feature>
<evidence type="ECO:0000256" key="2">
    <source>
        <dbReference type="SAM" id="Phobius"/>
    </source>
</evidence>
<dbReference type="EMBL" id="CP019948">
    <property type="protein sequence ID" value="ARN82010.1"/>
    <property type="molecule type" value="Genomic_DNA"/>
</dbReference>
<feature type="compositionally biased region" description="Polar residues" evidence="1">
    <location>
        <begin position="274"/>
        <end position="285"/>
    </location>
</feature>
<dbReference type="KEGG" id="mbry:B1812_14010"/>
<accession>A0A1W6MWQ0</accession>
<keyword evidence="4" id="KW-1185">Reference proteome</keyword>
<dbReference type="AlphaFoldDB" id="A0A1W6MWQ0"/>
<feature type="compositionally biased region" description="Pro residues" evidence="1">
    <location>
        <begin position="262"/>
        <end position="271"/>
    </location>
</feature>
<feature type="transmembrane region" description="Helical" evidence="2">
    <location>
        <begin position="20"/>
        <end position="39"/>
    </location>
</feature>
<proteinExistence type="predicted"/>
<dbReference type="Proteomes" id="UP000193978">
    <property type="component" value="Chromosome"/>
</dbReference>
<dbReference type="OrthoDB" id="1523552at2"/>
<feature type="region of interest" description="Disordered" evidence="1">
    <location>
        <begin position="249"/>
        <end position="285"/>
    </location>
</feature>
<evidence type="ECO:0008006" key="5">
    <source>
        <dbReference type="Google" id="ProtNLM"/>
    </source>
</evidence>
<evidence type="ECO:0000256" key="1">
    <source>
        <dbReference type="SAM" id="MobiDB-lite"/>
    </source>
</evidence>
<reference evidence="3 4" key="1">
    <citation type="submission" date="2017-02" db="EMBL/GenBank/DDBJ databases">
        <authorList>
            <person name="Peterson S.W."/>
        </authorList>
    </citation>
    <scope>NUCLEOTIDE SEQUENCE [LARGE SCALE GENOMIC DNA]</scope>
    <source>
        <strain evidence="3 4">S285</strain>
    </source>
</reference>
<keyword evidence="2" id="KW-1133">Transmembrane helix</keyword>
<sequence>MRRHLPPEPISQAALWSRRLGLFAAVVAALALALMRLHVLEPVAALTTLGAAVAISLGALLLFVAACVTIWRSGARGLGIALGGLFFIAATLAYPSYLAFEAVKLPKLADVSTDIADPPDFSRSAAALAARGGVAHANPPPESRAGQRSAYPDVEPIVLDIETDEAVPLVLKSAAARGWRLVDQRAPSPRSGEAHLDFLDTSRIFGFDVDVTVRLRPLPGQTRVDVRSASRYGRHDFGSNAHRIQAFADELQNQLDEREETPIPPERPPIRPSTVKSSPSTRARR</sequence>
<evidence type="ECO:0000313" key="3">
    <source>
        <dbReference type="EMBL" id="ARN82010.1"/>
    </source>
</evidence>